<dbReference type="InterPro" id="IPR015797">
    <property type="entry name" value="NUDIX_hydrolase-like_dom_sf"/>
</dbReference>
<dbReference type="GO" id="GO:0016787">
    <property type="term" value="F:hydrolase activity"/>
    <property type="evidence" value="ECO:0007669"/>
    <property type="project" value="UniProtKB-KW"/>
</dbReference>
<comment type="caution">
    <text evidence="1">The sequence shown here is derived from an EMBL/GenBank/DDBJ whole genome shotgun (WGS) entry which is preliminary data.</text>
</comment>
<keyword evidence="2" id="KW-1185">Reference proteome</keyword>
<evidence type="ECO:0000313" key="2">
    <source>
        <dbReference type="Proteomes" id="UP001202867"/>
    </source>
</evidence>
<evidence type="ECO:0000313" key="1">
    <source>
        <dbReference type="EMBL" id="MCK0209206.1"/>
    </source>
</evidence>
<keyword evidence="1" id="KW-0378">Hydrolase</keyword>
<protein>
    <submittedName>
        <fullName evidence="1">NUDIX hydrolase</fullName>
    </submittedName>
</protein>
<name>A0ABT0DPJ4_9HYPH</name>
<reference evidence="2" key="2">
    <citation type="submission" date="2023-07" db="EMBL/GenBank/DDBJ databases">
        <title>Ancylobacter moscoviensis sp. nov., facultatively methylotrophic bacteria from activated sludge and the reclassification of Starkeya novella (Starkey 1934) Kelly et al. 2000 as Ancylobacter novellus comb. nov., Starkeya koreensis Im et al. 2006 as Ancylobacter koreensis comb.nov., Angulomicrobium tetraedrale Vasil'eva et al. 1986 as Ancylobacter tetraedralis comb. nov., Angulomicrobium amanitiforme Fritz et al. 2004 as Ancylobacter amanitiformis comb. nov. and Methylorhabdus multivorans Doronina et al. 1996 as Ancylobacter multivorans comb. nov. and emended description of the genus Ancylobacter.</title>
        <authorList>
            <person name="Doronina N."/>
            <person name="Chemodurova A."/>
            <person name="Grouzdev D."/>
            <person name="Koziaeva V."/>
            <person name="Shi W."/>
            <person name="Wu L."/>
            <person name="Kaparullina E."/>
        </authorList>
    </citation>
    <scope>NUCLEOTIDE SEQUENCE [LARGE SCALE GENOMIC DNA]</scope>
    <source>
        <strain evidence="2">Jip08</strain>
    </source>
</reference>
<organism evidence="1 2">
    <name type="scientific">Ancylobacter koreensis</name>
    <dbReference type="NCBI Taxonomy" id="266121"/>
    <lineage>
        <taxon>Bacteria</taxon>
        <taxon>Pseudomonadati</taxon>
        <taxon>Pseudomonadota</taxon>
        <taxon>Alphaproteobacteria</taxon>
        <taxon>Hyphomicrobiales</taxon>
        <taxon>Xanthobacteraceae</taxon>
        <taxon>Ancylobacter</taxon>
    </lineage>
</organism>
<sequence length="241" mass="25796">MSGEEPSVVALDRVEMRLAPVPHVFPPDERAVIDAHFAARQRANPALWNGQVLVLESFGIDGGVLAGRYTPADFASLLWVLEGPQPHAHLRNCFAMGALRGADGGFVMARMAPWTANAGKVYFAAGTPDAGDVTPDGRVDLEGSLLRELFEETGIAAGEVTPAPGWTAVIDRRRVALLREIVVQEEAAALAARLTDFAARETRPEIDAAVVVRGPQDLPEGAPPFIGAYLAAVWGRDRMEP</sequence>
<accession>A0ABT0DPJ4</accession>
<reference evidence="1 2" key="1">
    <citation type="submission" date="2022-04" db="EMBL/GenBank/DDBJ databases">
        <authorList>
            <person name="Grouzdev D.S."/>
            <person name="Pantiukh K.S."/>
            <person name="Krutkina M.S."/>
        </authorList>
    </citation>
    <scope>NUCLEOTIDE SEQUENCE [LARGE SCALE GENOMIC DNA]</scope>
    <source>
        <strain evidence="1 2">Jip08</strain>
    </source>
</reference>
<dbReference type="RefSeq" id="WP_247201717.1">
    <property type="nucleotide sequence ID" value="NZ_JALKCG010000006.1"/>
</dbReference>
<gene>
    <name evidence="1" type="ORF">MWN33_14315</name>
</gene>
<dbReference type="SUPFAM" id="SSF55811">
    <property type="entry name" value="Nudix"/>
    <property type="match status" value="1"/>
</dbReference>
<proteinExistence type="predicted"/>
<dbReference type="EMBL" id="JALKCG010000006">
    <property type="protein sequence ID" value="MCK0209206.1"/>
    <property type="molecule type" value="Genomic_DNA"/>
</dbReference>
<dbReference type="Gene3D" id="3.90.79.10">
    <property type="entry name" value="Nucleoside Triphosphate Pyrophosphohydrolase"/>
    <property type="match status" value="1"/>
</dbReference>
<dbReference type="Proteomes" id="UP001202867">
    <property type="component" value="Unassembled WGS sequence"/>
</dbReference>